<dbReference type="HOGENOM" id="CLU_2208179_0_0_11"/>
<evidence type="ECO:0000313" key="3">
    <source>
        <dbReference type="EMBL" id="CCH28333.1"/>
    </source>
</evidence>
<evidence type="ECO:0000313" key="4">
    <source>
        <dbReference type="Proteomes" id="UP000006281"/>
    </source>
</evidence>
<evidence type="ECO:0000256" key="2">
    <source>
        <dbReference type="SAM" id="Phobius"/>
    </source>
</evidence>
<dbReference type="Proteomes" id="UP000006281">
    <property type="component" value="Chromosome"/>
</dbReference>
<keyword evidence="2" id="KW-0812">Transmembrane</keyword>
<organism evidence="3 4">
    <name type="scientific">Saccharothrix espanaensis (strain ATCC 51144 / DSM 44229 / JCM 9112 / NBRC 15066 / NRRL 15764)</name>
    <dbReference type="NCBI Taxonomy" id="1179773"/>
    <lineage>
        <taxon>Bacteria</taxon>
        <taxon>Bacillati</taxon>
        <taxon>Actinomycetota</taxon>
        <taxon>Actinomycetes</taxon>
        <taxon>Pseudonocardiales</taxon>
        <taxon>Pseudonocardiaceae</taxon>
        <taxon>Saccharothrix</taxon>
    </lineage>
</organism>
<dbReference type="PATRIC" id="fig|1179773.3.peg.1008"/>
<dbReference type="EMBL" id="HE804045">
    <property type="protein sequence ID" value="CCH28333.1"/>
    <property type="molecule type" value="Genomic_DNA"/>
</dbReference>
<keyword evidence="4" id="KW-1185">Reference proteome</keyword>
<sequence length="107" mass="11608">MDIDPFTVTALAAAISSSGLLFGSVRRVLSLIFRRPSKNSVVIRFNDDYLSVDMDENFRQRVVERALVAGLSEDEAQRLARAVLAQLPGRGTSGPTSVDVGEVKDAK</sequence>
<dbReference type="KEGG" id="sesp:BN6_10050"/>
<feature type="transmembrane region" description="Helical" evidence="2">
    <location>
        <begin position="6"/>
        <end position="25"/>
    </location>
</feature>
<protein>
    <submittedName>
        <fullName evidence="3">Uncharacterized protein</fullName>
    </submittedName>
</protein>
<feature type="region of interest" description="Disordered" evidence="1">
    <location>
        <begin position="88"/>
        <end position="107"/>
    </location>
</feature>
<name>K0JVU1_SACES</name>
<reference evidence="3 4" key="1">
    <citation type="journal article" date="2012" name="BMC Genomics">
        <title>Complete genome sequence of Saccharothrix espanaensis DSM 44229T and comparison to the other completely sequenced Pseudonocardiaceae.</title>
        <authorList>
            <person name="Strobel T."/>
            <person name="Al-Dilaimi A."/>
            <person name="Blom J."/>
            <person name="Gessner A."/>
            <person name="Kalinowski J."/>
            <person name="Luzhetska M."/>
            <person name="Puhler A."/>
            <person name="Szczepanowski R."/>
            <person name="Bechthold A."/>
            <person name="Ruckert C."/>
        </authorList>
    </citation>
    <scope>NUCLEOTIDE SEQUENCE [LARGE SCALE GENOMIC DNA]</scope>
    <source>
        <strain evidence="4">ATCC 51144 / DSM 44229 / JCM 9112 / NBRC 15066 / NRRL 15764</strain>
    </source>
</reference>
<evidence type="ECO:0000256" key="1">
    <source>
        <dbReference type="SAM" id="MobiDB-lite"/>
    </source>
</evidence>
<gene>
    <name evidence="3" type="ordered locus">BN6_10050</name>
</gene>
<keyword evidence="2" id="KW-0472">Membrane</keyword>
<keyword evidence="2" id="KW-1133">Transmembrane helix</keyword>
<dbReference type="AlphaFoldDB" id="K0JVU1"/>
<proteinExistence type="predicted"/>
<accession>K0JVU1</accession>
<dbReference type="STRING" id="1179773.BN6_10050"/>